<dbReference type="InterPro" id="IPR006553">
    <property type="entry name" value="Leu-rich_rpt_Cys-con_subtyp"/>
</dbReference>
<dbReference type="InterPro" id="IPR032675">
    <property type="entry name" value="LRR_dom_sf"/>
</dbReference>
<dbReference type="InterPro" id="IPR011990">
    <property type="entry name" value="TPR-like_helical_dom_sf"/>
</dbReference>
<gene>
    <name evidence="2" type="primary">pof3</name>
    <name evidence="2" type="ORF">SOMG_04491</name>
</gene>
<dbReference type="AlphaFoldDB" id="A0AAE9WG24"/>
<dbReference type="InterPro" id="IPR001810">
    <property type="entry name" value="F-box_dom"/>
</dbReference>
<organism evidence="2 3">
    <name type="scientific">Schizosaccharomyces osmophilus</name>
    <dbReference type="NCBI Taxonomy" id="2545709"/>
    <lineage>
        <taxon>Eukaryota</taxon>
        <taxon>Fungi</taxon>
        <taxon>Dikarya</taxon>
        <taxon>Ascomycota</taxon>
        <taxon>Taphrinomycotina</taxon>
        <taxon>Schizosaccharomycetes</taxon>
        <taxon>Schizosaccharomycetales</taxon>
        <taxon>Schizosaccharomycetaceae</taxon>
        <taxon>Schizosaccharomyces</taxon>
    </lineage>
</organism>
<dbReference type="PROSITE" id="PS50181">
    <property type="entry name" value="FBOX"/>
    <property type="match status" value="1"/>
</dbReference>
<proteinExistence type="predicted"/>
<dbReference type="Gene3D" id="1.20.1280.50">
    <property type="match status" value="1"/>
</dbReference>
<dbReference type="EMBL" id="CP115613">
    <property type="protein sequence ID" value="WBW75614.1"/>
    <property type="molecule type" value="Genomic_DNA"/>
</dbReference>
<protein>
    <submittedName>
        <fullName evidence="2">F-box protein Pof3</fullName>
    </submittedName>
</protein>
<dbReference type="Gene3D" id="3.80.10.10">
    <property type="entry name" value="Ribonuclease Inhibitor"/>
    <property type="match status" value="1"/>
</dbReference>
<evidence type="ECO:0000313" key="3">
    <source>
        <dbReference type="Proteomes" id="UP001212411"/>
    </source>
</evidence>
<dbReference type="InterPro" id="IPR036047">
    <property type="entry name" value="F-box-like_dom_sf"/>
</dbReference>
<dbReference type="RefSeq" id="XP_056039857.1">
    <property type="nucleotide sequence ID" value="XM_056183275.1"/>
</dbReference>
<dbReference type="Proteomes" id="UP001212411">
    <property type="component" value="Chromosome 3"/>
</dbReference>
<accession>A0AAE9WG24</accession>
<dbReference type="PANTHER" id="PTHR16134:SF119">
    <property type="entry name" value="AT02038P-RELATED"/>
    <property type="match status" value="1"/>
</dbReference>
<dbReference type="Gene3D" id="1.25.40.10">
    <property type="entry name" value="Tetratricopeptide repeat domain"/>
    <property type="match status" value="1"/>
</dbReference>
<feature type="domain" description="F-box" evidence="1">
    <location>
        <begin position="133"/>
        <end position="180"/>
    </location>
</feature>
<dbReference type="KEGG" id="som:SOMG_04491"/>
<dbReference type="SUPFAM" id="SSF52047">
    <property type="entry name" value="RNI-like"/>
    <property type="match status" value="1"/>
</dbReference>
<dbReference type="GeneID" id="80877964"/>
<keyword evidence="3" id="KW-1185">Reference proteome</keyword>
<name>A0AAE9WG24_9SCHI</name>
<evidence type="ECO:0000313" key="2">
    <source>
        <dbReference type="EMBL" id="WBW75614.1"/>
    </source>
</evidence>
<reference evidence="2 3" key="1">
    <citation type="journal article" date="2023" name="G3 (Bethesda)">
        <title>A high-quality reference genome for the fission yeast Schizosaccharomyces osmophilus.</title>
        <authorList>
            <person name="Jia G.S."/>
            <person name="Zhang W.C."/>
            <person name="Liang Y."/>
            <person name="Liu X.H."/>
            <person name="Rhind N."/>
            <person name="Pidoux A."/>
            <person name="Brysch-Herzberg M."/>
            <person name="Du L.L."/>
        </authorList>
    </citation>
    <scope>NUCLEOTIDE SEQUENCE [LARGE SCALE GENOMIC DNA]</scope>
    <source>
        <strain evidence="2 3">CBS 15793</strain>
    </source>
</reference>
<dbReference type="SUPFAM" id="SSF48452">
    <property type="entry name" value="TPR-like"/>
    <property type="match status" value="1"/>
</dbReference>
<dbReference type="Pfam" id="PF12937">
    <property type="entry name" value="F-box-like"/>
    <property type="match status" value="1"/>
</dbReference>
<dbReference type="SMART" id="SM00256">
    <property type="entry name" value="FBOX"/>
    <property type="match status" value="1"/>
</dbReference>
<dbReference type="SUPFAM" id="SSF81383">
    <property type="entry name" value="F-box domain"/>
    <property type="match status" value="1"/>
</dbReference>
<evidence type="ECO:0000259" key="1">
    <source>
        <dbReference type="PROSITE" id="PS50181"/>
    </source>
</evidence>
<dbReference type="PANTHER" id="PTHR16134">
    <property type="entry name" value="F-BOX/TPR REPEAT PROTEIN POF3"/>
    <property type="match status" value="1"/>
</dbReference>
<dbReference type="SMART" id="SM00367">
    <property type="entry name" value="LRR_CC"/>
    <property type="match status" value="1"/>
</dbReference>
<sequence length="577" mass="66161">MNNYQIKHWREKTKQYLLKRKYEDALAYITSCIEQEPKPVIDLFEIRAIVLKEMGLYEKAQADAQRMINLNQRNARGYLRLAQLLQYDGLDSKADHVYMQGLKYVHKLDPLRQKLKAASVQLLDRMQKTRPVQDLFSLLPREILLHIFQYVEFQTIVRCMQVSKNWKDSIKRESSLFHKLDFSEASSRSSKFRDRNVMTLARYSAYANNNIQEVIGLEKLGILTPTKGLLRCVNSIHTYKTISPLSLPHLMPKMYLIWSPFTELKYFSCSTSITFSTVSKVLSACKKLERLELDDVVPDLLFDNMDWDKQLDEKHIVLQLRSLHFVRNQAHPLHEKEQEFLASIISCSPNLQELVVTYQPNLISTLKENKPDLKLLQIIDDAKQKSIRDIFYLPSSLENLSIIPSSPSMTIASAYLFPILYRPISLKSVKLSLFIRLTNQEVENTTNFLISSPDLRSLVLHDSLPISSKFMELFTCLSHLEALDLSDNAELNNDHLSHIVACCPKLEVLNFSNCISITGSGFISLLRGLASLKRVEIVNCDSVSKDAIDAARAKGIEVIVSNQQNGSLSGTKRIRLF</sequence>